<evidence type="ECO:0000313" key="6">
    <source>
        <dbReference type="Proteomes" id="UP000035740"/>
    </source>
</evidence>
<dbReference type="PANTHER" id="PTHR11347">
    <property type="entry name" value="CYCLIC NUCLEOTIDE PHOSPHODIESTERASE"/>
    <property type="match status" value="1"/>
</dbReference>
<protein>
    <recommendedName>
        <fullName evidence="4">PDEase domain-containing protein</fullName>
    </recommendedName>
</protein>
<feature type="compositionally biased region" description="Low complexity" evidence="3">
    <location>
        <begin position="147"/>
        <end position="164"/>
    </location>
</feature>
<gene>
    <name evidence="5" type="ORF">BVRB_026600</name>
</gene>
<feature type="non-terminal residue" evidence="5">
    <location>
        <position position="1"/>
    </location>
</feature>
<dbReference type="Gramene" id="KMS93919">
    <property type="protein sequence ID" value="KMS93919"/>
    <property type="gene ID" value="BVRB_026600"/>
</dbReference>
<dbReference type="AlphaFoldDB" id="A0A0J8AYP1"/>
<feature type="compositionally biased region" description="Polar residues" evidence="3">
    <location>
        <begin position="127"/>
        <end position="141"/>
    </location>
</feature>
<feature type="compositionally biased region" description="Polar residues" evidence="3">
    <location>
        <begin position="165"/>
        <end position="177"/>
    </location>
</feature>
<organism evidence="5 6">
    <name type="scientific">Beta vulgaris subsp. vulgaris</name>
    <name type="common">Beet</name>
    <dbReference type="NCBI Taxonomy" id="3555"/>
    <lineage>
        <taxon>Eukaryota</taxon>
        <taxon>Viridiplantae</taxon>
        <taxon>Streptophyta</taxon>
        <taxon>Embryophyta</taxon>
        <taxon>Tracheophyta</taxon>
        <taxon>Spermatophyta</taxon>
        <taxon>Magnoliopsida</taxon>
        <taxon>eudicotyledons</taxon>
        <taxon>Gunneridae</taxon>
        <taxon>Pentapetalae</taxon>
        <taxon>Caryophyllales</taxon>
        <taxon>Chenopodiaceae</taxon>
        <taxon>Betoideae</taxon>
        <taxon>Beta</taxon>
    </lineage>
</organism>
<proteinExistence type="predicted"/>
<dbReference type="GO" id="GO:0046872">
    <property type="term" value="F:metal ion binding"/>
    <property type="evidence" value="ECO:0007669"/>
    <property type="project" value="UniProtKB-KW"/>
</dbReference>
<dbReference type="GO" id="GO:0007165">
    <property type="term" value="P:signal transduction"/>
    <property type="evidence" value="ECO:0007669"/>
    <property type="project" value="InterPro"/>
</dbReference>
<accession>A0A0J8AYP1</accession>
<dbReference type="InterPro" id="IPR002073">
    <property type="entry name" value="PDEase_catalytic_dom"/>
</dbReference>
<keyword evidence="1" id="KW-0479">Metal-binding</keyword>
<dbReference type="InterPro" id="IPR036971">
    <property type="entry name" value="PDEase_catalytic_dom_sf"/>
</dbReference>
<evidence type="ECO:0000256" key="3">
    <source>
        <dbReference type="SAM" id="MobiDB-lite"/>
    </source>
</evidence>
<dbReference type="Gene3D" id="1.10.1300.10">
    <property type="entry name" value="3'5'-cyclic nucleotide phosphodiesterase, catalytic domain"/>
    <property type="match status" value="1"/>
</dbReference>
<evidence type="ECO:0000313" key="5">
    <source>
        <dbReference type="EMBL" id="KMS93919.1"/>
    </source>
</evidence>
<dbReference type="Pfam" id="PF00233">
    <property type="entry name" value="PDEase_I"/>
    <property type="match status" value="1"/>
</dbReference>
<dbReference type="OrthoDB" id="342865at2759"/>
<sequence length="188" mass="20746">DLSAQGYDTPIAVEWESRITAEFCQQAALETSLGIPVANFMTDLDNDQHRAQLQVSFIDFVLRPFWKEVARLFPGAADVYHNIILRSRQYYTILKNEGKDTALAYLHSQVSSAAILATHSLRAHTFPTVQKNGSNSSTTDMSPVLESGSGTDSNRGSGTTRTSSAVLSKNSIQTPHTRLQRKSIRTTE</sequence>
<dbReference type="Proteomes" id="UP000035740">
    <property type="component" value="Unassembled WGS sequence"/>
</dbReference>
<dbReference type="GO" id="GO:0004114">
    <property type="term" value="F:3',5'-cyclic-nucleotide phosphodiesterase activity"/>
    <property type="evidence" value="ECO:0007669"/>
    <property type="project" value="InterPro"/>
</dbReference>
<keyword evidence="6" id="KW-1185">Reference proteome</keyword>
<dbReference type="SUPFAM" id="SSF109604">
    <property type="entry name" value="HD-domain/PDEase-like"/>
    <property type="match status" value="1"/>
</dbReference>
<feature type="domain" description="PDEase" evidence="4">
    <location>
        <begin position="1"/>
        <end position="97"/>
    </location>
</feature>
<dbReference type="EMBL" id="KQ097693">
    <property type="protein sequence ID" value="KMS93919.1"/>
    <property type="molecule type" value="Genomic_DNA"/>
</dbReference>
<dbReference type="PROSITE" id="PS51845">
    <property type="entry name" value="PDEASE_I_2"/>
    <property type="match status" value="1"/>
</dbReference>
<keyword evidence="2" id="KW-0378">Hydrolase</keyword>
<name>A0A0J8AYP1_BETVV</name>
<evidence type="ECO:0000259" key="4">
    <source>
        <dbReference type="PROSITE" id="PS51845"/>
    </source>
</evidence>
<reference evidence="5 6" key="1">
    <citation type="journal article" date="2014" name="Nature">
        <title>The genome of the recently domesticated crop plant sugar beet (Beta vulgaris).</title>
        <authorList>
            <person name="Dohm J.C."/>
            <person name="Minoche A.E."/>
            <person name="Holtgrawe D."/>
            <person name="Capella-Gutierrez S."/>
            <person name="Zakrzewski F."/>
            <person name="Tafer H."/>
            <person name="Rupp O."/>
            <person name="Sorensen T.R."/>
            <person name="Stracke R."/>
            <person name="Reinhardt R."/>
            <person name="Goesmann A."/>
            <person name="Kraft T."/>
            <person name="Schulz B."/>
            <person name="Stadler P.F."/>
            <person name="Schmidt T."/>
            <person name="Gabaldon T."/>
            <person name="Lehrach H."/>
            <person name="Weisshaar B."/>
            <person name="Himmelbauer H."/>
        </authorList>
    </citation>
    <scope>NUCLEOTIDE SEQUENCE [LARGE SCALE GENOMIC DNA]</scope>
    <source>
        <tissue evidence="5">Taproot</tissue>
    </source>
</reference>
<feature type="compositionally biased region" description="Basic residues" evidence="3">
    <location>
        <begin position="178"/>
        <end position="188"/>
    </location>
</feature>
<evidence type="ECO:0000256" key="1">
    <source>
        <dbReference type="ARBA" id="ARBA00022723"/>
    </source>
</evidence>
<feature type="region of interest" description="Disordered" evidence="3">
    <location>
        <begin position="127"/>
        <end position="188"/>
    </location>
</feature>
<evidence type="ECO:0000256" key="2">
    <source>
        <dbReference type="ARBA" id="ARBA00022801"/>
    </source>
</evidence>